<dbReference type="SUPFAM" id="SSF53474">
    <property type="entry name" value="alpha/beta-Hydrolases"/>
    <property type="match status" value="1"/>
</dbReference>
<dbReference type="Gene3D" id="1.25.40.20">
    <property type="entry name" value="Ankyrin repeat-containing domain"/>
    <property type="match status" value="1"/>
</dbReference>
<evidence type="ECO:0000313" key="12">
    <source>
        <dbReference type="Proteomes" id="UP000243217"/>
    </source>
</evidence>
<dbReference type="SMART" id="SM00448">
    <property type="entry name" value="REC"/>
    <property type="match status" value="1"/>
</dbReference>
<dbReference type="Pfam" id="PF12796">
    <property type="entry name" value="Ank_2"/>
    <property type="match status" value="1"/>
</dbReference>
<dbReference type="InterPro" id="IPR002110">
    <property type="entry name" value="Ankyrin_rpt"/>
</dbReference>
<dbReference type="Gene3D" id="3.40.50.1820">
    <property type="entry name" value="alpha/beta hydrolase"/>
    <property type="match status" value="1"/>
</dbReference>
<dbReference type="GO" id="GO:0003953">
    <property type="term" value="F:NAD+ nucleosidase activity"/>
    <property type="evidence" value="ECO:0007669"/>
    <property type="project" value="InterPro"/>
</dbReference>
<dbReference type="Pfam" id="PF00536">
    <property type="entry name" value="SAM_1"/>
    <property type="match status" value="1"/>
</dbReference>
<dbReference type="Proteomes" id="UP000243217">
    <property type="component" value="Unassembled WGS sequence"/>
</dbReference>
<dbReference type="Gene3D" id="3.40.50.2300">
    <property type="match status" value="1"/>
</dbReference>
<dbReference type="InterPro" id="IPR029058">
    <property type="entry name" value="AB_hydrolase_fold"/>
</dbReference>
<feature type="repeat" description="ANK" evidence="5">
    <location>
        <begin position="1344"/>
        <end position="1376"/>
    </location>
</feature>
<accession>A0A1V9ZAY1</accession>
<dbReference type="SMART" id="SM00454">
    <property type="entry name" value="SAM"/>
    <property type="match status" value="1"/>
</dbReference>
<dbReference type="PROSITE" id="PS50105">
    <property type="entry name" value="SAM_DOMAIN"/>
    <property type="match status" value="1"/>
</dbReference>
<dbReference type="PROSITE" id="PS50110">
    <property type="entry name" value="RESPONSE_REGULATORY"/>
    <property type="match status" value="1"/>
</dbReference>
<keyword evidence="2" id="KW-0963">Cytoplasm</keyword>
<evidence type="ECO:0000256" key="1">
    <source>
        <dbReference type="ARBA" id="ARBA00004496"/>
    </source>
</evidence>
<feature type="coiled-coil region" evidence="7">
    <location>
        <begin position="894"/>
        <end position="928"/>
    </location>
</feature>
<dbReference type="OrthoDB" id="196165at2759"/>
<evidence type="ECO:0000256" key="3">
    <source>
        <dbReference type="ARBA" id="ARBA00022737"/>
    </source>
</evidence>
<sequence>MPQLHEQSSLPRITSPQKLKARSWRKAKEQVDVTKTFEEFVGLDGYLRGKCRRRKNKELHENSMFPQGLALPEKATTNAAEFMLSILLVEADQEVIKTIISTLEEYDVQAVCDGAVALKCAQERHFDVVICARDVPSMNGIEFTKLLREHEIQQSIALNKPVKRSPIICFTEHTSAEDLRAYMEVGMDGCLRRPLDIAALTQTVAAAFASLEKPPPPLPSLQAVITKAKTNVKLSKPKEKRRREDINATNAFPIATQTDEWRFSGTFQMDVDTSFPFLIINRPSPSSKINTFFNLVVVHDIFDTLERMQIFLQPLLQRYPGAQVLLWNYPGQAFTTWRKGVVLNNVYISSCLSSLLHHVGSSGIKEFRDAPLYLVGYGNGANVALCYCAHNPSKYTRAVVSINGFAYVDPSLAAFYHDAMKVFSCSPPTRPDLPVYFHARFLFSGAYLATVSTPLALNLYTAISNPITLDGRITLCLGALSHQDLREHLSKINIPTVLIASAQNGLVQPTHVDAIVTARGGLVDSIHRVLTHRRKASVVWVQAGHELFQECKSTMATLFEQLITGFHETNDVFVPSAPPPPATKSTKQLSNQATDVPLSYEDHFINKVMSTMSTIKQEHHTDDATWVAYQQQHQQLTTKSTTKKPAKKAAFDSLFDPMAPAFERETNRVYKAGDGSLIYPDPNARSDVKEYMNWRVQRNATRLKRMDRAAKQIQRAYHAYRARTLAHRMTMNKAALMIQRIYRGAKGRERYRIRKKEDWAVRLVQRAWRGKQGRDAFAQAKAEHLAAIRIESIVRGFLGRQRVKFIRKQRYDGACCIQSLFRRLYAIKLAQRRRVERRSAMNIQRVYRGHIGRKRFETEKDKYLYSKAQTQNIDFGKQMLLEYKLYGTRLQSEVQLLIDEKQKTEATVEALLKEISEFEEGVHLLETEMHNLSKIETEATGVLDEQAKWQLREQKMRLDREFGLMLKKIADRREKLVVLGNTLHQLDQGRHAKEEDLRGLERKLLVLLEDQQRQLNGIKAKQAKRSQVLLDIVGGVKEPGPLGASTDPMPSPGGNSTVSPEQRQEANALMESTETMMKFGFMSMSMTYFSSMNMIKAMRQIGAHHTFLESAAAIHNHGNNGLAASMGAPSPFRAEAAPGSFPGQQPLLVSAWSVNDVGRWLDTMALGTYKQAFSDGTVDGALLYDLNDHDLRYSLGIEHDLHRKKILQAVERLKAAEGITKQKFYPSSAAPSPIGAAPASPVLSSFELSTPSIASSPKAPKSSVESKATDEVDPNAPKIVVKFEELCSMARNGKLKSLKEALERWPDKPFDKLSVKTPFIEGAGTQYEESLERLAFHMNKTDEHGNTLLTLATQNNLLKVVQFFLSKGANINHQNNQGQTAGHYAMAYNFFDLGAWILDPDKGGGKDDILNINGLTAYDGLG</sequence>
<reference evidence="11 12" key="1">
    <citation type="journal article" date="2014" name="Genome Biol. Evol.">
        <title>The secreted proteins of Achlya hypogyna and Thraustotheca clavata identify the ancestral oomycete secretome and reveal gene acquisitions by horizontal gene transfer.</title>
        <authorList>
            <person name="Misner I."/>
            <person name="Blouin N."/>
            <person name="Leonard G."/>
            <person name="Richards T.A."/>
            <person name="Lane C.E."/>
        </authorList>
    </citation>
    <scope>NUCLEOTIDE SEQUENCE [LARGE SCALE GENOMIC DNA]</scope>
    <source>
        <strain evidence="11 12">ATCC 34112</strain>
    </source>
</reference>
<dbReference type="InterPro" id="IPR011006">
    <property type="entry name" value="CheY-like_superfamily"/>
</dbReference>
<gene>
    <name evidence="11" type="ORF">THRCLA_08026</name>
</gene>
<dbReference type="GO" id="GO:0035591">
    <property type="term" value="F:signaling adaptor activity"/>
    <property type="evidence" value="ECO:0007669"/>
    <property type="project" value="InterPro"/>
</dbReference>
<evidence type="ECO:0000256" key="4">
    <source>
        <dbReference type="ARBA" id="ARBA00022801"/>
    </source>
</evidence>
<dbReference type="PANTHER" id="PTHR22998">
    <property type="entry name" value="SARM1"/>
    <property type="match status" value="1"/>
</dbReference>
<dbReference type="EMBL" id="JNBS01002146">
    <property type="protein sequence ID" value="OQR95077.1"/>
    <property type="molecule type" value="Genomic_DNA"/>
</dbReference>
<comment type="subcellular location">
    <subcellularLocation>
        <location evidence="1">Cytoplasm</location>
    </subcellularLocation>
</comment>
<dbReference type="CDD" id="cd23767">
    <property type="entry name" value="IQCD"/>
    <property type="match status" value="1"/>
</dbReference>
<dbReference type="SMART" id="SM00248">
    <property type="entry name" value="ANK"/>
    <property type="match status" value="1"/>
</dbReference>
<keyword evidence="4" id="KW-0378">Hydrolase</keyword>
<dbReference type="GO" id="GO:0034128">
    <property type="term" value="P:negative regulation of MyD88-independent toll-like receptor signaling pathway"/>
    <property type="evidence" value="ECO:0007669"/>
    <property type="project" value="InterPro"/>
</dbReference>
<dbReference type="PROSITE" id="PS50088">
    <property type="entry name" value="ANK_REPEAT"/>
    <property type="match status" value="1"/>
</dbReference>
<dbReference type="InterPro" id="IPR036770">
    <property type="entry name" value="Ankyrin_rpt-contain_sf"/>
</dbReference>
<dbReference type="CDD" id="cd17546">
    <property type="entry name" value="REC_hyHK_CKI1_RcsC-like"/>
    <property type="match status" value="1"/>
</dbReference>
<dbReference type="InterPro" id="IPR013761">
    <property type="entry name" value="SAM/pointed_sf"/>
</dbReference>
<evidence type="ECO:0000256" key="6">
    <source>
        <dbReference type="PROSITE-ProRule" id="PRU00169"/>
    </source>
</evidence>
<protein>
    <submittedName>
        <fullName evidence="11">Uncharacterized protein</fullName>
    </submittedName>
</protein>
<feature type="compositionally biased region" description="Low complexity" evidence="8">
    <location>
        <begin position="1252"/>
        <end position="1266"/>
    </location>
</feature>
<dbReference type="PANTHER" id="PTHR22998:SF1">
    <property type="entry name" value="NAD(+) HYDROLASE SARM1"/>
    <property type="match status" value="1"/>
</dbReference>
<feature type="region of interest" description="Disordered" evidence="8">
    <location>
        <begin position="1252"/>
        <end position="1271"/>
    </location>
</feature>
<dbReference type="SUPFAM" id="SSF52172">
    <property type="entry name" value="CheY-like"/>
    <property type="match status" value="1"/>
</dbReference>
<dbReference type="PROSITE" id="PS50096">
    <property type="entry name" value="IQ"/>
    <property type="match status" value="3"/>
</dbReference>
<evidence type="ECO:0000313" key="11">
    <source>
        <dbReference type="EMBL" id="OQR95077.1"/>
    </source>
</evidence>
<dbReference type="InterPro" id="IPR001789">
    <property type="entry name" value="Sig_transdc_resp-reg_receiver"/>
</dbReference>
<dbReference type="STRING" id="74557.A0A1V9ZAY1"/>
<evidence type="ECO:0000256" key="2">
    <source>
        <dbReference type="ARBA" id="ARBA00022490"/>
    </source>
</evidence>
<dbReference type="Pfam" id="PF00072">
    <property type="entry name" value="Response_reg"/>
    <property type="match status" value="1"/>
</dbReference>
<dbReference type="SMART" id="SM00015">
    <property type="entry name" value="IQ"/>
    <property type="match status" value="5"/>
</dbReference>
<keyword evidence="7" id="KW-0175">Coiled coil</keyword>
<dbReference type="InterPro" id="IPR000048">
    <property type="entry name" value="IQ_motif_EF-hand-BS"/>
</dbReference>
<comment type="caution">
    <text evidence="6">Lacks conserved residue(s) required for the propagation of feature annotation.</text>
</comment>
<evidence type="ECO:0000256" key="8">
    <source>
        <dbReference type="SAM" id="MobiDB-lite"/>
    </source>
</evidence>
<comment type="caution">
    <text evidence="11">The sequence shown here is derived from an EMBL/GenBank/DDBJ whole genome shotgun (WGS) entry which is preliminary data.</text>
</comment>
<evidence type="ECO:0000256" key="5">
    <source>
        <dbReference type="PROSITE-ProRule" id="PRU00023"/>
    </source>
</evidence>
<dbReference type="SUPFAM" id="SSF48403">
    <property type="entry name" value="Ankyrin repeat"/>
    <property type="match status" value="1"/>
</dbReference>
<dbReference type="GO" id="GO:0000160">
    <property type="term" value="P:phosphorelay signal transduction system"/>
    <property type="evidence" value="ECO:0007669"/>
    <property type="project" value="InterPro"/>
</dbReference>
<feature type="region of interest" description="Disordered" evidence="8">
    <location>
        <begin position="1039"/>
        <end position="1060"/>
    </location>
</feature>
<keyword evidence="3" id="KW-0677">Repeat</keyword>
<feature type="domain" description="SAM" evidence="9">
    <location>
        <begin position="1152"/>
        <end position="1216"/>
    </location>
</feature>
<keyword evidence="12" id="KW-1185">Reference proteome</keyword>
<dbReference type="Pfam" id="PF00612">
    <property type="entry name" value="IQ"/>
    <property type="match status" value="1"/>
</dbReference>
<dbReference type="SUPFAM" id="SSF47769">
    <property type="entry name" value="SAM/Pointed domain"/>
    <property type="match status" value="1"/>
</dbReference>
<dbReference type="InterPro" id="IPR001660">
    <property type="entry name" value="SAM"/>
</dbReference>
<dbReference type="GO" id="GO:0005737">
    <property type="term" value="C:cytoplasm"/>
    <property type="evidence" value="ECO:0007669"/>
    <property type="project" value="UniProtKB-SubCell"/>
</dbReference>
<dbReference type="PROSITE" id="PS50297">
    <property type="entry name" value="ANK_REP_REGION"/>
    <property type="match status" value="1"/>
</dbReference>
<dbReference type="GO" id="GO:0048678">
    <property type="term" value="P:response to axon injury"/>
    <property type="evidence" value="ECO:0007669"/>
    <property type="project" value="InterPro"/>
</dbReference>
<organism evidence="11 12">
    <name type="scientific">Thraustotheca clavata</name>
    <dbReference type="NCBI Taxonomy" id="74557"/>
    <lineage>
        <taxon>Eukaryota</taxon>
        <taxon>Sar</taxon>
        <taxon>Stramenopiles</taxon>
        <taxon>Oomycota</taxon>
        <taxon>Saprolegniomycetes</taxon>
        <taxon>Saprolegniales</taxon>
        <taxon>Achlyaceae</taxon>
        <taxon>Thraustotheca</taxon>
    </lineage>
</organism>
<proteinExistence type="predicted"/>
<dbReference type="Gene3D" id="1.20.5.190">
    <property type="match status" value="2"/>
</dbReference>
<feature type="domain" description="Response regulatory" evidence="10">
    <location>
        <begin position="85"/>
        <end position="208"/>
    </location>
</feature>
<dbReference type="Gene3D" id="1.10.150.50">
    <property type="entry name" value="Transcription Factor, Ets-1"/>
    <property type="match status" value="1"/>
</dbReference>
<keyword evidence="5" id="KW-0040">ANK repeat</keyword>
<evidence type="ECO:0000259" key="10">
    <source>
        <dbReference type="PROSITE" id="PS50110"/>
    </source>
</evidence>
<dbReference type="InterPro" id="IPR039184">
    <property type="entry name" value="SARM1"/>
</dbReference>
<evidence type="ECO:0000256" key="7">
    <source>
        <dbReference type="SAM" id="Coils"/>
    </source>
</evidence>
<evidence type="ECO:0000259" key="9">
    <source>
        <dbReference type="PROSITE" id="PS50105"/>
    </source>
</evidence>
<name>A0A1V9ZAY1_9STRA</name>